<feature type="transmembrane region" description="Helical" evidence="1">
    <location>
        <begin position="117"/>
        <end position="137"/>
    </location>
</feature>
<dbReference type="GO" id="GO:0016301">
    <property type="term" value="F:kinase activity"/>
    <property type="evidence" value="ECO:0007669"/>
    <property type="project" value="UniProtKB-KW"/>
</dbReference>
<dbReference type="PANTHER" id="PTHR34220:SF7">
    <property type="entry name" value="SENSOR HISTIDINE KINASE YPDA"/>
    <property type="match status" value="1"/>
</dbReference>
<feature type="domain" description="Signal transduction histidine kinase internal region" evidence="2">
    <location>
        <begin position="165"/>
        <end position="243"/>
    </location>
</feature>
<dbReference type="Proteomes" id="UP001528920">
    <property type="component" value="Unassembled WGS sequence"/>
</dbReference>
<feature type="transmembrane region" description="Helical" evidence="1">
    <location>
        <begin position="12"/>
        <end position="30"/>
    </location>
</feature>
<dbReference type="InterPro" id="IPR050640">
    <property type="entry name" value="Bact_2-comp_sensor_kinase"/>
</dbReference>
<evidence type="ECO:0000313" key="4">
    <source>
        <dbReference type="Proteomes" id="UP001528920"/>
    </source>
</evidence>
<comment type="caution">
    <text evidence="3">The sequence shown here is derived from an EMBL/GenBank/DDBJ whole genome shotgun (WGS) entry which is preliminary data.</text>
</comment>
<feature type="transmembrane region" description="Helical" evidence="1">
    <location>
        <begin position="42"/>
        <end position="64"/>
    </location>
</feature>
<keyword evidence="3" id="KW-0418">Kinase</keyword>
<keyword evidence="3" id="KW-0808">Transferase</keyword>
<dbReference type="Gene3D" id="3.30.565.10">
    <property type="entry name" value="Histidine kinase-like ATPase, C-terminal domain"/>
    <property type="match status" value="1"/>
</dbReference>
<evidence type="ECO:0000313" key="3">
    <source>
        <dbReference type="EMBL" id="MDE5420460.1"/>
    </source>
</evidence>
<dbReference type="InterPro" id="IPR036890">
    <property type="entry name" value="HATPase_C_sf"/>
</dbReference>
<evidence type="ECO:0000259" key="2">
    <source>
        <dbReference type="Pfam" id="PF06580"/>
    </source>
</evidence>
<organism evidence="3 4">
    <name type="scientific">Paralabilibaculum antarcticum</name>
    <dbReference type="NCBI Taxonomy" id="2912572"/>
    <lineage>
        <taxon>Bacteria</taxon>
        <taxon>Pseudomonadati</taxon>
        <taxon>Bacteroidota</taxon>
        <taxon>Bacteroidia</taxon>
        <taxon>Marinilabiliales</taxon>
        <taxon>Marinifilaceae</taxon>
        <taxon>Paralabilibaculum</taxon>
    </lineage>
</organism>
<keyword evidence="1" id="KW-0472">Membrane</keyword>
<accession>A0ABT5VYG6</accession>
<sequence>MNLIELLRKIKFVPLHMLFWGGVWLFYIYFFGFNSANQPYVIWFSNILVPVTIVTTYFVIYFLIPNYLLKKKHWYFLLYGIYTLIASAYLITISMFLGFMFKTELNTDLMPPLSKSLPFILIGVYLVVALVSAFKLLRHNYESIERNKSLENKILEAQLQIKNQELQYLKKQIHPHFLFNTLNTIYGFALKQSKSTPLIILKLSNLLDYILYQIEKPKVSLKEEVLHIEEYIELEKMRFQDSLKVNFKSQPIPDTIQVTPMLLIPFVENAFKHGQIIDGFLRVDVEIFLKNNSLNFSIKNTIRSTDEKKSIKGIGLDNIQKRLQLLYQDQYQLEIENQDHWFSVNLMVNNLNASIND</sequence>
<keyword evidence="4" id="KW-1185">Reference proteome</keyword>
<name>A0ABT5VYG6_9BACT</name>
<proteinExistence type="predicted"/>
<keyword evidence="1" id="KW-1133">Transmembrane helix</keyword>
<feature type="transmembrane region" description="Helical" evidence="1">
    <location>
        <begin position="76"/>
        <end position="97"/>
    </location>
</feature>
<dbReference type="EMBL" id="JAKJSC010000011">
    <property type="protein sequence ID" value="MDE5420460.1"/>
    <property type="molecule type" value="Genomic_DNA"/>
</dbReference>
<dbReference type="RefSeq" id="WP_275111791.1">
    <property type="nucleotide sequence ID" value="NZ_JAKJSC010000011.1"/>
</dbReference>
<gene>
    <name evidence="3" type="ORF">L3049_20915</name>
</gene>
<protein>
    <submittedName>
        <fullName evidence="3">Histidine kinase</fullName>
    </submittedName>
</protein>
<keyword evidence="1" id="KW-0812">Transmembrane</keyword>
<dbReference type="InterPro" id="IPR010559">
    <property type="entry name" value="Sig_transdc_His_kin_internal"/>
</dbReference>
<evidence type="ECO:0000256" key="1">
    <source>
        <dbReference type="SAM" id="Phobius"/>
    </source>
</evidence>
<dbReference type="Pfam" id="PF06580">
    <property type="entry name" value="His_kinase"/>
    <property type="match status" value="1"/>
</dbReference>
<reference evidence="3 4" key="1">
    <citation type="submission" date="2022-01" db="EMBL/GenBank/DDBJ databases">
        <title>Labilibaculum sp. nov, a marine bacterium isolated from Antarctica.</title>
        <authorList>
            <person name="Dai W."/>
        </authorList>
    </citation>
    <scope>NUCLEOTIDE SEQUENCE [LARGE SCALE GENOMIC DNA]</scope>
    <source>
        <strain evidence="3 4">DW002</strain>
    </source>
</reference>
<dbReference type="PANTHER" id="PTHR34220">
    <property type="entry name" value="SENSOR HISTIDINE KINASE YPDA"/>
    <property type="match status" value="1"/>
</dbReference>